<organism evidence="3">
    <name type="scientific">Vibrio coralliilyticus</name>
    <dbReference type="NCBI Taxonomy" id="190893"/>
    <lineage>
        <taxon>Bacteria</taxon>
        <taxon>Pseudomonadati</taxon>
        <taxon>Pseudomonadota</taxon>
        <taxon>Gammaproteobacteria</taxon>
        <taxon>Vibrionales</taxon>
        <taxon>Vibrionaceae</taxon>
        <taxon>Vibrio</taxon>
    </lineage>
</organism>
<dbReference type="PANTHER" id="PTHR24320:SF148">
    <property type="entry name" value="NAD(P)-BINDING ROSSMANN-FOLD SUPERFAMILY PROTEIN"/>
    <property type="match status" value="1"/>
</dbReference>
<comment type="caution">
    <text evidence="3">The sequence shown here is derived from an EMBL/GenBank/DDBJ whole genome shotgun (WGS) entry which is preliminary data.</text>
</comment>
<gene>
    <name evidence="3" type="ORF">TW71_23190</name>
</gene>
<name>A0A837FZF7_9VIBR</name>
<dbReference type="InterPro" id="IPR002347">
    <property type="entry name" value="SDR_fam"/>
</dbReference>
<dbReference type="EMBL" id="JXXR01000029">
    <property type="protein sequence ID" value="KJY67084.1"/>
    <property type="molecule type" value="Genomic_DNA"/>
</dbReference>
<dbReference type="PANTHER" id="PTHR24320">
    <property type="entry name" value="RETINOL DEHYDROGENASE"/>
    <property type="match status" value="1"/>
</dbReference>
<dbReference type="Pfam" id="PF00106">
    <property type="entry name" value="adh_short"/>
    <property type="match status" value="1"/>
</dbReference>
<dbReference type="SUPFAM" id="SSF51735">
    <property type="entry name" value="NAD(P)-binding Rossmann-fold domains"/>
    <property type="match status" value="1"/>
</dbReference>
<dbReference type="AlphaFoldDB" id="A0A837FZF7"/>
<evidence type="ECO:0000313" key="3">
    <source>
        <dbReference type="EMBL" id="KJY67084.1"/>
    </source>
</evidence>
<dbReference type="Gene3D" id="3.40.50.720">
    <property type="entry name" value="NAD(P)-binding Rossmann-like Domain"/>
    <property type="match status" value="1"/>
</dbReference>
<dbReference type="RefSeq" id="WP_045987407.1">
    <property type="nucleotide sequence ID" value="NZ_CP063052.1"/>
</dbReference>
<accession>A0A837FZF7</accession>
<keyword evidence="2" id="KW-0560">Oxidoreductase</keyword>
<dbReference type="GO" id="GO:0016491">
    <property type="term" value="F:oxidoreductase activity"/>
    <property type="evidence" value="ECO:0007669"/>
    <property type="project" value="UniProtKB-KW"/>
</dbReference>
<proteinExistence type="inferred from homology"/>
<evidence type="ECO:0000256" key="1">
    <source>
        <dbReference type="ARBA" id="ARBA00006484"/>
    </source>
</evidence>
<dbReference type="InterPro" id="IPR036291">
    <property type="entry name" value="NAD(P)-bd_dom_sf"/>
</dbReference>
<comment type="similarity">
    <text evidence="1">Belongs to the short-chain dehydrogenases/reductases (SDR) family.</text>
</comment>
<reference evidence="3" key="1">
    <citation type="journal article" date="2015" name="BMC Genomics">
        <title>Genome mining reveals unlocked bioactive potential of marine Gram-negative bacteria.</title>
        <authorList>
            <person name="Machado H."/>
            <person name="Sonnenschein E.C."/>
            <person name="Melchiorsen J."/>
            <person name="Gram L."/>
        </authorList>
    </citation>
    <scope>NUCLEOTIDE SEQUENCE</scope>
    <source>
        <strain evidence="3">S2052</strain>
    </source>
</reference>
<sequence>MVKSVLITGANAGLGKETARQLAANQNIGKIYLGCRNYTKALVAKRELEEQTGRAIFDIVDIDVSDLASVNAAVEALPEAVDALVMNAGGTGGARFYERNSAGVTQIVAVNLLGHVALTNGLLKANKLNKVALYAGSEAARGVKSMGMKRPELKNSSVQEFADICEGRLYNHQKDATVPYGPVKYMAALWMSSIAREYPQIRFVTMSPGATTGTEGFDSLSPMRQYMMKGMMQVMLMLGKVHKLEVGAQRFVDGLLDDKFKSGAFYASESGLTGPLGEQSKLFKDLANVHIQNNARAAIESYIA</sequence>
<protein>
    <submittedName>
        <fullName evidence="3">Short-chain dehydrogenase</fullName>
    </submittedName>
</protein>
<evidence type="ECO:0000256" key="2">
    <source>
        <dbReference type="ARBA" id="ARBA00023002"/>
    </source>
</evidence>